<comment type="caution">
    <text evidence="7">The sequence shown here is derived from an EMBL/GenBank/DDBJ whole genome shotgun (WGS) entry which is preliminary data.</text>
</comment>
<keyword evidence="5 7" id="KW-0418">Kinase</keyword>
<dbReference type="EMBL" id="QOVW01000069">
    <property type="protein sequence ID" value="RDB36024.1"/>
    <property type="molecule type" value="Genomic_DNA"/>
</dbReference>
<dbReference type="AlphaFoldDB" id="A0A369KWE2"/>
<dbReference type="SUPFAM" id="SSF52540">
    <property type="entry name" value="P-loop containing nucleoside triphosphate hydrolases"/>
    <property type="match status" value="1"/>
</dbReference>
<accession>A0A369KWE2</accession>
<keyword evidence="3 7" id="KW-0808">Transferase</keyword>
<evidence type="ECO:0000256" key="3">
    <source>
        <dbReference type="ARBA" id="ARBA00022679"/>
    </source>
</evidence>
<dbReference type="Pfam" id="PF00485">
    <property type="entry name" value="PRK"/>
    <property type="match status" value="1"/>
</dbReference>
<keyword evidence="8" id="KW-1185">Reference proteome</keyword>
<comment type="pathway">
    <text evidence="1">Pyrimidine metabolism; UMP biosynthesis via salvage pathway; UMP from uridine: step 1/1.</text>
</comment>
<proteinExistence type="predicted"/>
<dbReference type="Proteomes" id="UP000253934">
    <property type="component" value="Unassembled WGS sequence"/>
</dbReference>
<reference evidence="7" key="1">
    <citation type="submission" date="2018-04" db="EMBL/GenBank/DDBJ databases">
        <title>Draft genome sequence of the Candidatus Spirobacillus cienkowskii, a pathogen of freshwater Daphnia species, reconstructed from hemolymph metagenomic reads.</title>
        <authorList>
            <person name="Bresciani L."/>
            <person name="Lemos L.N."/>
            <person name="Wale N."/>
            <person name="Lin J.Y."/>
            <person name="Fernandes G.R."/>
            <person name="Duffy M.A."/>
            <person name="Rodrigues J.M."/>
        </authorList>
    </citation>
    <scope>NUCLEOTIDE SEQUENCE [LARGE SCALE GENOMIC DNA]</scope>
    <source>
        <strain evidence="7">Binning01</strain>
    </source>
</reference>
<evidence type="ECO:0000313" key="7">
    <source>
        <dbReference type="EMBL" id="RDB36024.1"/>
    </source>
</evidence>
<evidence type="ECO:0000256" key="1">
    <source>
        <dbReference type="ARBA" id="ARBA00004690"/>
    </source>
</evidence>
<evidence type="ECO:0000259" key="6">
    <source>
        <dbReference type="Pfam" id="PF00485"/>
    </source>
</evidence>
<organism evidence="7 8">
    <name type="scientific">Spirobacillus cienkowskii</name>
    <dbReference type="NCBI Taxonomy" id="495820"/>
    <lineage>
        <taxon>Bacteria</taxon>
        <taxon>Pseudomonadati</taxon>
        <taxon>Bdellovibrionota</taxon>
        <taxon>Oligoflexia</taxon>
        <taxon>Silvanigrellales</taxon>
        <taxon>Spirobacillus</taxon>
    </lineage>
</organism>
<dbReference type="PANTHER" id="PTHR10285">
    <property type="entry name" value="URIDINE KINASE"/>
    <property type="match status" value="1"/>
</dbReference>
<dbReference type="GO" id="GO:0044206">
    <property type="term" value="P:UMP salvage"/>
    <property type="evidence" value="ECO:0007669"/>
    <property type="project" value="UniProtKB-UniPathway"/>
</dbReference>
<dbReference type="PRINTS" id="PR00988">
    <property type="entry name" value="URIDINKINASE"/>
</dbReference>
<dbReference type="GO" id="GO:0004849">
    <property type="term" value="F:uridine kinase activity"/>
    <property type="evidence" value="ECO:0007669"/>
    <property type="project" value="UniProtKB-EC"/>
</dbReference>
<dbReference type="Gene3D" id="3.40.50.300">
    <property type="entry name" value="P-loop containing nucleotide triphosphate hydrolases"/>
    <property type="match status" value="1"/>
</dbReference>
<feature type="domain" description="Phosphoribulokinase/uridine kinase" evidence="6">
    <location>
        <begin position="1"/>
        <end position="176"/>
    </location>
</feature>
<dbReference type="GO" id="GO:0005524">
    <property type="term" value="F:ATP binding"/>
    <property type="evidence" value="ECO:0007669"/>
    <property type="project" value="InterPro"/>
</dbReference>
<evidence type="ECO:0000256" key="2">
    <source>
        <dbReference type="ARBA" id="ARBA00012137"/>
    </source>
</evidence>
<evidence type="ECO:0000256" key="4">
    <source>
        <dbReference type="ARBA" id="ARBA00022741"/>
    </source>
</evidence>
<keyword evidence="4" id="KW-0547">Nucleotide-binding</keyword>
<dbReference type="EC" id="2.7.1.48" evidence="2"/>
<dbReference type="CDD" id="cd02023">
    <property type="entry name" value="UMPK"/>
    <property type="match status" value="1"/>
</dbReference>
<evidence type="ECO:0000256" key="5">
    <source>
        <dbReference type="ARBA" id="ARBA00022777"/>
    </source>
</evidence>
<dbReference type="InterPro" id="IPR006083">
    <property type="entry name" value="PRK/URK"/>
</dbReference>
<dbReference type="UniPathway" id="UPA00574">
    <property type="reaction ID" value="UER00637"/>
</dbReference>
<dbReference type="NCBIfam" id="NF004018">
    <property type="entry name" value="PRK05480.1"/>
    <property type="match status" value="1"/>
</dbReference>
<evidence type="ECO:0000313" key="8">
    <source>
        <dbReference type="Proteomes" id="UP000253934"/>
    </source>
</evidence>
<dbReference type="InterPro" id="IPR000764">
    <property type="entry name" value="Uridine_kinase-like"/>
</dbReference>
<dbReference type="InterPro" id="IPR027417">
    <property type="entry name" value="P-loop_NTPase"/>
</dbReference>
<sequence length="197" mass="22693">MIAISGGSGSGKTTAAKKLQQILGNDICQIVSQDNYYHDHSLQFKGDGSVNFDHPQAIDFALMATQLKNLSENIPINMPDYDFITHTRKKETIYFEPMPVIIVDGTLVLSQEKLREFFDYAIFLDIAEDIRFKRRLKRDVEERGRSPEGVILQYQTFVKPMYEAYVQPSQKFASHVVYDNESLYDLLDEFKKTFSTN</sequence>
<name>A0A369KWE2_9BACT</name>
<protein>
    <recommendedName>
        <fullName evidence="2">uridine/cytidine kinase</fullName>
        <ecNumber evidence="2">2.7.1.48</ecNumber>
    </recommendedName>
</protein>
<gene>
    <name evidence="7" type="ORF">DCC88_07330</name>
</gene>